<feature type="region of interest" description="Disordered" evidence="4">
    <location>
        <begin position="124"/>
        <end position="144"/>
    </location>
</feature>
<accession>A0ABR2V9P0</accession>
<evidence type="ECO:0000256" key="1">
    <source>
        <dbReference type="ARBA" id="ARBA00007637"/>
    </source>
</evidence>
<dbReference type="Gene3D" id="3.40.50.720">
    <property type="entry name" value="NAD(P)-binding Rossmann-like Domain"/>
    <property type="match status" value="1"/>
</dbReference>
<evidence type="ECO:0000256" key="3">
    <source>
        <dbReference type="ARBA" id="ARBA00023027"/>
    </source>
</evidence>
<organism evidence="6 7">
    <name type="scientific">Seiridium unicorne</name>
    <dbReference type="NCBI Taxonomy" id="138068"/>
    <lineage>
        <taxon>Eukaryota</taxon>
        <taxon>Fungi</taxon>
        <taxon>Dikarya</taxon>
        <taxon>Ascomycota</taxon>
        <taxon>Pezizomycotina</taxon>
        <taxon>Sordariomycetes</taxon>
        <taxon>Xylariomycetidae</taxon>
        <taxon>Amphisphaeriales</taxon>
        <taxon>Sporocadaceae</taxon>
        <taxon>Seiridium</taxon>
    </lineage>
</organism>
<feature type="compositionally biased region" description="Polar residues" evidence="4">
    <location>
        <begin position="126"/>
        <end position="135"/>
    </location>
</feature>
<evidence type="ECO:0000256" key="4">
    <source>
        <dbReference type="SAM" id="MobiDB-lite"/>
    </source>
</evidence>
<keyword evidence="2" id="KW-0560">Oxidoreductase</keyword>
<keyword evidence="7" id="KW-1185">Reference proteome</keyword>
<evidence type="ECO:0000313" key="6">
    <source>
        <dbReference type="EMBL" id="KAK9423634.1"/>
    </source>
</evidence>
<evidence type="ECO:0000259" key="5">
    <source>
        <dbReference type="Pfam" id="PF01370"/>
    </source>
</evidence>
<dbReference type="InterPro" id="IPR036291">
    <property type="entry name" value="NAD(P)-bd_dom_sf"/>
</dbReference>
<comment type="caution">
    <text evidence="6">The sequence shown here is derived from an EMBL/GenBank/DDBJ whole genome shotgun (WGS) entry which is preliminary data.</text>
</comment>
<dbReference type="InterPro" id="IPR001509">
    <property type="entry name" value="Epimerase_deHydtase"/>
</dbReference>
<evidence type="ECO:0000256" key="2">
    <source>
        <dbReference type="ARBA" id="ARBA00023002"/>
    </source>
</evidence>
<dbReference type="Pfam" id="PF01370">
    <property type="entry name" value="Epimerase"/>
    <property type="match status" value="1"/>
</dbReference>
<sequence length="296" mass="31749">MSSTNGKSQRLLITGSNGRIGRLLSARLCRPGRQLRLLDLEHDPSHVPPGAEFIQGSVIDQGLMARAADGVDAIVHLAGIAAEAPWPAILDVNVHGTWTVLEAARRAGVPKVVLASSNHAVGMQRRSGTGATTESPLRIGDGDGDGGGGVAPDSYYGFSKTAMEALGKLFAAKEPGLCVVAVRIGSCWAEPRHERALSIWLSPDDLARLVEAVLRPEVTGYHCVWGVSRNTRRWWSLDEGEAVGFHPVDDAEVFAHRFQGAEASREEWADVPDELDYVGGVFPSWDLGVHGKAKRP</sequence>
<dbReference type="PANTHER" id="PTHR43103">
    <property type="entry name" value="NUCLEOSIDE-DIPHOSPHATE-SUGAR EPIMERASE"/>
    <property type="match status" value="1"/>
</dbReference>
<feature type="domain" description="NAD-dependent epimerase/dehydratase" evidence="5">
    <location>
        <begin position="12"/>
        <end position="190"/>
    </location>
</feature>
<comment type="similarity">
    <text evidence="1">Belongs to the NAD(P)-dependent epimerase/dehydratase family.</text>
</comment>
<proteinExistence type="inferred from homology"/>
<keyword evidence="3" id="KW-0520">NAD</keyword>
<evidence type="ECO:0000313" key="7">
    <source>
        <dbReference type="Proteomes" id="UP001408356"/>
    </source>
</evidence>
<dbReference type="SUPFAM" id="SSF51735">
    <property type="entry name" value="NAD(P)-binding Rossmann-fold domains"/>
    <property type="match status" value="1"/>
</dbReference>
<protein>
    <recommendedName>
        <fullName evidence="5">NAD-dependent epimerase/dehydratase domain-containing protein</fullName>
    </recommendedName>
</protein>
<reference evidence="6 7" key="1">
    <citation type="journal article" date="2024" name="J. Plant Pathol.">
        <title>Sequence and assembly of the genome of Seiridium unicorne, isolate CBS 538.82, causal agent of cypress canker disease.</title>
        <authorList>
            <person name="Scali E."/>
            <person name="Rocca G.D."/>
            <person name="Danti R."/>
            <person name="Garbelotto M."/>
            <person name="Barberini S."/>
            <person name="Baroncelli R."/>
            <person name="Emiliani G."/>
        </authorList>
    </citation>
    <scope>NUCLEOTIDE SEQUENCE [LARGE SCALE GENOMIC DNA]</scope>
    <source>
        <strain evidence="6 7">BM-138-508</strain>
    </source>
</reference>
<gene>
    <name evidence="6" type="ORF">SUNI508_04115</name>
</gene>
<dbReference type="EMBL" id="JARVKF010000068">
    <property type="protein sequence ID" value="KAK9423634.1"/>
    <property type="molecule type" value="Genomic_DNA"/>
</dbReference>
<name>A0ABR2V9P0_9PEZI</name>
<dbReference type="Proteomes" id="UP001408356">
    <property type="component" value="Unassembled WGS sequence"/>
</dbReference>
<dbReference type="PANTHER" id="PTHR43103:SF5">
    <property type="entry name" value="4-EPIMERASE, PUTATIVE (AFU_ORTHOLOGUE AFUA_7G00360)-RELATED"/>
    <property type="match status" value="1"/>
</dbReference>